<dbReference type="EMBL" id="JABAYA010000232">
    <property type="protein sequence ID" value="KAF7721824.1"/>
    <property type="molecule type" value="Genomic_DNA"/>
</dbReference>
<name>A0A8H7BQJ0_9FUNG</name>
<keyword evidence="3" id="KW-1185">Reference proteome</keyword>
<feature type="region of interest" description="Disordered" evidence="1">
    <location>
        <begin position="1"/>
        <end position="28"/>
    </location>
</feature>
<accession>A0A8H7BQJ0</accession>
<evidence type="ECO:0000313" key="3">
    <source>
        <dbReference type="Proteomes" id="UP000605846"/>
    </source>
</evidence>
<feature type="compositionally biased region" description="Basic and acidic residues" evidence="1">
    <location>
        <begin position="16"/>
        <end position="28"/>
    </location>
</feature>
<dbReference type="OrthoDB" id="10602808at2759"/>
<organism evidence="2 3">
    <name type="scientific">Apophysomyces ossiformis</name>
    <dbReference type="NCBI Taxonomy" id="679940"/>
    <lineage>
        <taxon>Eukaryota</taxon>
        <taxon>Fungi</taxon>
        <taxon>Fungi incertae sedis</taxon>
        <taxon>Mucoromycota</taxon>
        <taxon>Mucoromycotina</taxon>
        <taxon>Mucoromycetes</taxon>
        <taxon>Mucorales</taxon>
        <taxon>Mucorineae</taxon>
        <taxon>Mucoraceae</taxon>
        <taxon>Apophysomyces</taxon>
    </lineage>
</organism>
<reference evidence="2" key="1">
    <citation type="submission" date="2020-01" db="EMBL/GenBank/DDBJ databases">
        <title>Genome Sequencing of Three Apophysomyces-Like Fungal Strains Confirms a Novel Fungal Genus in the Mucoromycota with divergent Burkholderia-like Endosymbiotic Bacteria.</title>
        <authorList>
            <person name="Stajich J.E."/>
            <person name="Macias A.M."/>
            <person name="Carter-House D."/>
            <person name="Lovett B."/>
            <person name="Kasson L.R."/>
            <person name="Berry K."/>
            <person name="Grigoriev I."/>
            <person name="Chang Y."/>
            <person name="Spatafora J."/>
            <person name="Kasson M.T."/>
        </authorList>
    </citation>
    <scope>NUCLEOTIDE SEQUENCE</scope>
    <source>
        <strain evidence="2">NRRL A-21654</strain>
    </source>
</reference>
<dbReference type="AlphaFoldDB" id="A0A8H7BQJ0"/>
<dbReference type="Proteomes" id="UP000605846">
    <property type="component" value="Unassembled WGS sequence"/>
</dbReference>
<evidence type="ECO:0000256" key="1">
    <source>
        <dbReference type="SAM" id="MobiDB-lite"/>
    </source>
</evidence>
<protein>
    <submittedName>
        <fullName evidence="2">Uncharacterized protein</fullName>
    </submittedName>
</protein>
<gene>
    <name evidence="2" type="ORF">EC973_004087</name>
</gene>
<sequence length="91" mass="10599">MPVQDDRTEMLAAAAKRTDRDQPGSDDLKQKLEKAKEKIRLMELELDKLRQENKTLHQLLESEVLSDQINLTFTDGETLGRYIHMCLKEQD</sequence>
<evidence type="ECO:0000313" key="2">
    <source>
        <dbReference type="EMBL" id="KAF7721824.1"/>
    </source>
</evidence>
<proteinExistence type="predicted"/>
<comment type="caution">
    <text evidence="2">The sequence shown here is derived from an EMBL/GenBank/DDBJ whole genome shotgun (WGS) entry which is preliminary data.</text>
</comment>